<dbReference type="PROSITE" id="PS51717">
    <property type="entry name" value="G_VLIG"/>
    <property type="match status" value="1"/>
</dbReference>
<dbReference type="InterPro" id="IPR030383">
    <property type="entry name" value="G_VLIG_dom"/>
</dbReference>
<evidence type="ECO:0000256" key="2">
    <source>
        <dbReference type="SAM" id="Coils"/>
    </source>
</evidence>
<feature type="domain" description="VLIG-type G" evidence="3">
    <location>
        <begin position="1543"/>
        <end position="1648"/>
    </location>
</feature>
<protein>
    <submittedName>
        <fullName evidence="4">Interferon-induced very large GTPase 1</fullName>
    </submittedName>
</protein>
<dbReference type="PANTHER" id="PTHR14819">
    <property type="entry name" value="GTP-BINDING"/>
    <property type="match status" value="1"/>
</dbReference>
<gene>
    <name evidence="4" type="ORF">GBAR_LOCUS9370</name>
</gene>
<dbReference type="Proteomes" id="UP001174909">
    <property type="component" value="Unassembled WGS sequence"/>
</dbReference>
<comment type="caution">
    <text evidence="4">The sequence shown here is derived from an EMBL/GenBank/DDBJ whole genome shotgun (WGS) entry which is preliminary data.</text>
</comment>
<name>A0AA35RPW2_GEOBA</name>
<evidence type="ECO:0000313" key="5">
    <source>
        <dbReference type="Proteomes" id="UP001174909"/>
    </source>
</evidence>
<evidence type="ECO:0000256" key="1">
    <source>
        <dbReference type="ARBA" id="ARBA00006828"/>
    </source>
</evidence>
<dbReference type="PANTHER" id="PTHR14819:SF5">
    <property type="entry name" value="INTERFERON-INDUCED VERY LARGE GTPASE 1"/>
    <property type="match status" value="1"/>
</dbReference>
<dbReference type="GO" id="GO:0005525">
    <property type="term" value="F:GTP binding"/>
    <property type="evidence" value="ECO:0007669"/>
    <property type="project" value="InterPro"/>
</dbReference>
<dbReference type="Pfam" id="PF25496">
    <property type="entry name" value="URGCP"/>
    <property type="match status" value="1"/>
</dbReference>
<accession>A0AA35RPW2</accession>
<dbReference type="InterPro" id="IPR052986">
    <property type="entry name" value="VLIG_GTPase"/>
</dbReference>
<feature type="coiled-coil region" evidence="2">
    <location>
        <begin position="1421"/>
        <end position="1451"/>
    </location>
</feature>
<keyword evidence="2" id="KW-0175">Coiled coil</keyword>
<evidence type="ECO:0000259" key="3">
    <source>
        <dbReference type="PROSITE" id="PS51717"/>
    </source>
</evidence>
<dbReference type="InterPro" id="IPR027417">
    <property type="entry name" value="P-loop_NTPase"/>
</dbReference>
<dbReference type="InterPro" id="IPR057365">
    <property type="entry name" value="URGCP"/>
</dbReference>
<dbReference type="Pfam" id="PF25683">
    <property type="entry name" value="URGCP_GTPase"/>
    <property type="match status" value="1"/>
</dbReference>
<dbReference type="Gene3D" id="3.40.50.300">
    <property type="entry name" value="P-loop containing nucleotide triphosphate hydrolases"/>
    <property type="match status" value="1"/>
</dbReference>
<evidence type="ECO:0000313" key="4">
    <source>
        <dbReference type="EMBL" id="CAI8015049.1"/>
    </source>
</evidence>
<comment type="similarity">
    <text evidence="1">Belongs to the TRAFAC class dynamin-like GTPase superfamily. Very large inducible GTPase (VLIG) family.</text>
</comment>
<reference evidence="4" key="1">
    <citation type="submission" date="2023-03" db="EMBL/GenBank/DDBJ databases">
        <authorList>
            <person name="Steffen K."/>
            <person name="Cardenas P."/>
        </authorList>
    </citation>
    <scope>NUCLEOTIDE SEQUENCE</scope>
</reference>
<keyword evidence="5" id="KW-1185">Reference proteome</keyword>
<dbReference type="SUPFAM" id="SSF52540">
    <property type="entry name" value="P-loop containing nucleoside triphosphate hydrolases"/>
    <property type="match status" value="1"/>
</dbReference>
<sequence>MSSDDTERLSEFLSKNGLTHNKWLKHFKDKNITKVDQIHELEYKDDVFAALSLDANQGEIIALQKIFEIEAPIDAPDVGLDRELNEVGLDILYWSEVFKRELGVISQQALENVGEESFQLLAQFVRQPWEKRALRKLLKLESVESSYKKKRETQRAKLEKRQAESARLLGELKILEKEGRERNDSLVKAKEEKIREMLQTPGDAWVPTETSLSQVLQQMEAMHDNIGGTLKTREDLSEVDVIKSSSSGLALQGILISADPTEAAEVRKNLLRVPADVCLDGPSDHQHDKIQQFFSQKKEADFSKRLKMLGYSASTSAKAGFYGFSFEASAGYSRSQEEEETTEHHEEETYCSVVKYSFMPMASCNFRDHQLQLSEDALVQLQKINKQLVKDFTQPIQSECEEFFRDFGSHACIGPLHFGGRYSWKSYSSGFKESEKSTVRQLQSEAISVQVSMSYGGIAGASAATSVSSMEGSLKGKYSEALKSQTFVEVSKYGGPPEATGLPDWKNGLVASNSTWFLIDRGTRGMAVWEIIELNHASSFKNCSFFAEKLKQAWQKLNKTDELPRMALTTEFQSVMDAIAQWNANLDPTQFSTQLIQLVTHKEKVAKKFLNPRVWATEYLSQEVLHKFLRSVVDYCLNDAGNESGSLKRYLQELVERIDLGITRVFPNQQYVIEWLYNTKESVPPMECKDFLSLSDFFKLALECMPSKMLKQRQRMIATAVSTDCLIKATTVIAKATYCLRSHLQRSGQRYEDLFTTTMLYPFKYIPSKYRFSVLLSSSDLNYLCENFDRYVNEFFSVKAKNSLLNLQSHLFLLTVTLYDYFDVNEEHVIRHIKYMEREIGGEIEQELSRILDELKLKESGCDWELFRNELESLAQDILSKPEDGRVLIEVLEQGKEQGKVTTVSNLRRQESHSLLQGNKEVENLFLKLHLTKEYPQKLSLSHALAIREDTLEVSKKHEAEEGNDDEDEIDDEEIEMDTLHCDPQMYAFHILQKIMCVDHRCRMPLVSDSDSSDEAMVHPMDGLLALLHCSDDFLRKDLLSRLATCQLAIPALIPHPMTRKPTFLLWAMRSIIKEFRNYNGNVSYAGPIVHYPAPIVSFLRLGTHSVSKSKLLNTVMSTSNHPTFFHYDCAGGRAKRVLVKGLVEMSWYIPSKNDKRLPDAVTFANLHGDASKYPEQVQFLSAVSCMHFVLLNEGGLKEDISSVLKQLSNAPGGIVILQTQASPSLEPKLKQSIPEKLSIIELFTMNENRRKVNILKMIKGKLMHNLKLTLEDCKSVASDCGIEVDEAGPECSKGKELADEFHQIVANLKKSDPDESPKKLLVLQSKALWHKYGEYDKEQYRQTLKGQMSMYEYSGLQQKKMNQIRKRQNVQSQKLSQLMTSFLTSLLTTEGRVTWYYLHWLKTYLDDLSRELLPPLHTKYEQKRKELNDIQKQEKKSKNAEDVCRSQMNELNMQLLDASFGPEHMFREIGQLYEAVMSQKDAPEKLQRSISRLPQIAAQLLVDGFPLELMDGDAAHVPIDWVSTVLEKLSEILKQKNGGTSNPQLFVLSVLGLQSTGKSTMLNTIFGVQFSVSAGRCTRGAFMQLLPIHESLQECGFQYFLIVDTEGLRAPELDALKMQRHDNELATFVIGLANLTIINIKVRLQEI</sequence>
<dbReference type="EMBL" id="CASHTH010001415">
    <property type="protein sequence ID" value="CAI8015049.1"/>
    <property type="molecule type" value="Genomic_DNA"/>
</dbReference>
<proteinExistence type="inferred from homology"/>
<organism evidence="4 5">
    <name type="scientific">Geodia barretti</name>
    <name type="common">Barrett's horny sponge</name>
    <dbReference type="NCBI Taxonomy" id="519541"/>
    <lineage>
        <taxon>Eukaryota</taxon>
        <taxon>Metazoa</taxon>
        <taxon>Porifera</taxon>
        <taxon>Demospongiae</taxon>
        <taxon>Heteroscleromorpha</taxon>
        <taxon>Tetractinellida</taxon>
        <taxon>Astrophorina</taxon>
        <taxon>Geodiidae</taxon>
        <taxon>Geodia</taxon>
    </lineage>
</organism>